<sequence length="249" mass="28103">MAHGMPLRLPWRWPLCHGNGGNQNGYLVSKKYGSHAPIRIAPSLLLFPNSSALKDIYKDPDLNVRSPIVYSTGMTGPVSLSSTLDAEEHRELRKALGGPQRSIGALKRVWEARIDELITLFIGKAALATKSGKEVILSDKCAEFVADVMTLVAFSEPWGFVQNDRDEKHILESWRKCLDVWGFVGRFGWLRENVFKSPLSVYLIPKTDDDDGMVYLRGLANKQVTERERRIEEEGLLPLAVSPTIRDWW</sequence>
<dbReference type="EMBL" id="JAUEPO010000007">
    <property type="protein sequence ID" value="KAK3317172.1"/>
    <property type="molecule type" value="Genomic_DNA"/>
</dbReference>
<dbReference type="Gene3D" id="1.10.630.10">
    <property type="entry name" value="Cytochrome P450"/>
    <property type="match status" value="1"/>
</dbReference>
<evidence type="ECO:0000313" key="2">
    <source>
        <dbReference type="Proteomes" id="UP001286456"/>
    </source>
</evidence>
<evidence type="ECO:0000313" key="1">
    <source>
        <dbReference type="EMBL" id="KAK3317172.1"/>
    </source>
</evidence>
<dbReference type="Proteomes" id="UP001286456">
    <property type="component" value="Unassembled WGS sequence"/>
</dbReference>
<accession>A0AAE0I2V9</accession>
<dbReference type="GO" id="GO:0016705">
    <property type="term" value="F:oxidoreductase activity, acting on paired donors, with incorporation or reduction of molecular oxygen"/>
    <property type="evidence" value="ECO:0007669"/>
    <property type="project" value="InterPro"/>
</dbReference>
<dbReference type="SUPFAM" id="SSF48264">
    <property type="entry name" value="Cytochrome P450"/>
    <property type="match status" value="1"/>
</dbReference>
<name>A0AAE0I2V9_9PEZI</name>
<dbReference type="GO" id="GO:0020037">
    <property type="term" value="F:heme binding"/>
    <property type="evidence" value="ECO:0007669"/>
    <property type="project" value="InterPro"/>
</dbReference>
<dbReference type="GO" id="GO:0004497">
    <property type="term" value="F:monooxygenase activity"/>
    <property type="evidence" value="ECO:0007669"/>
    <property type="project" value="InterPro"/>
</dbReference>
<protein>
    <recommendedName>
        <fullName evidence="3">Cytochrome P450</fullName>
    </recommendedName>
</protein>
<dbReference type="GO" id="GO:0005506">
    <property type="term" value="F:iron ion binding"/>
    <property type="evidence" value="ECO:0007669"/>
    <property type="project" value="InterPro"/>
</dbReference>
<comment type="caution">
    <text evidence="1">The sequence shown here is derived from an EMBL/GenBank/DDBJ whole genome shotgun (WGS) entry which is preliminary data.</text>
</comment>
<dbReference type="AlphaFoldDB" id="A0AAE0I2V9"/>
<reference evidence="1" key="1">
    <citation type="journal article" date="2023" name="Mol. Phylogenet. Evol.">
        <title>Genome-scale phylogeny and comparative genomics of the fungal order Sordariales.</title>
        <authorList>
            <person name="Hensen N."/>
            <person name="Bonometti L."/>
            <person name="Westerberg I."/>
            <person name="Brannstrom I.O."/>
            <person name="Guillou S."/>
            <person name="Cros-Aarteil S."/>
            <person name="Calhoun S."/>
            <person name="Haridas S."/>
            <person name="Kuo A."/>
            <person name="Mondo S."/>
            <person name="Pangilinan J."/>
            <person name="Riley R."/>
            <person name="LaButti K."/>
            <person name="Andreopoulos B."/>
            <person name="Lipzen A."/>
            <person name="Chen C."/>
            <person name="Yan M."/>
            <person name="Daum C."/>
            <person name="Ng V."/>
            <person name="Clum A."/>
            <person name="Steindorff A."/>
            <person name="Ohm R.A."/>
            <person name="Martin F."/>
            <person name="Silar P."/>
            <person name="Natvig D.O."/>
            <person name="Lalanne C."/>
            <person name="Gautier V."/>
            <person name="Ament-Velasquez S.L."/>
            <person name="Kruys A."/>
            <person name="Hutchinson M.I."/>
            <person name="Powell A.J."/>
            <person name="Barry K."/>
            <person name="Miller A.N."/>
            <person name="Grigoriev I.V."/>
            <person name="Debuchy R."/>
            <person name="Gladieux P."/>
            <person name="Hiltunen Thoren M."/>
            <person name="Johannesson H."/>
        </authorList>
    </citation>
    <scope>NUCLEOTIDE SEQUENCE</scope>
    <source>
        <strain evidence="1">SMH4131-1</strain>
    </source>
</reference>
<proteinExistence type="predicted"/>
<keyword evidence="2" id="KW-1185">Reference proteome</keyword>
<evidence type="ECO:0008006" key="3">
    <source>
        <dbReference type="Google" id="ProtNLM"/>
    </source>
</evidence>
<reference evidence="1" key="2">
    <citation type="submission" date="2023-06" db="EMBL/GenBank/DDBJ databases">
        <authorList>
            <consortium name="Lawrence Berkeley National Laboratory"/>
            <person name="Haridas S."/>
            <person name="Hensen N."/>
            <person name="Bonometti L."/>
            <person name="Westerberg I."/>
            <person name="Brannstrom I.O."/>
            <person name="Guillou S."/>
            <person name="Cros-Aarteil S."/>
            <person name="Calhoun S."/>
            <person name="Kuo A."/>
            <person name="Mondo S."/>
            <person name="Pangilinan J."/>
            <person name="Riley R."/>
            <person name="Labutti K."/>
            <person name="Andreopoulos B."/>
            <person name="Lipzen A."/>
            <person name="Chen C."/>
            <person name="Yanf M."/>
            <person name="Daum C."/>
            <person name="Ng V."/>
            <person name="Clum A."/>
            <person name="Steindorff A."/>
            <person name="Ohm R."/>
            <person name="Martin F."/>
            <person name="Silar P."/>
            <person name="Natvig D."/>
            <person name="Lalanne C."/>
            <person name="Gautier V."/>
            <person name="Ament-Velasquez S.L."/>
            <person name="Kruys A."/>
            <person name="Hutchinson M.I."/>
            <person name="Powell A.J."/>
            <person name="Barry K."/>
            <person name="Miller A.N."/>
            <person name="Grigoriev I.V."/>
            <person name="Debuchy R."/>
            <person name="Gladieux P."/>
            <person name="Thoren M.H."/>
            <person name="Johannesson H."/>
        </authorList>
    </citation>
    <scope>NUCLEOTIDE SEQUENCE</scope>
    <source>
        <strain evidence="1">SMH4131-1</strain>
    </source>
</reference>
<dbReference type="InterPro" id="IPR036396">
    <property type="entry name" value="Cyt_P450_sf"/>
</dbReference>
<organism evidence="1 2">
    <name type="scientific">Cercophora scortea</name>
    <dbReference type="NCBI Taxonomy" id="314031"/>
    <lineage>
        <taxon>Eukaryota</taxon>
        <taxon>Fungi</taxon>
        <taxon>Dikarya</taxon>
        <taxon>Ascomycota</taxon>
        <taxon>Pezizomycotina</taxon>
        <taxon>Sordariomycetes</taxon>
        <taxon>Sordariomycetidae</taxon>
        <taxon>Sordariales</taxon>
        <taxon>Lasiosphaeriaceae</taxon>
        <taxon>Cercophora</taxon>
    </lineage>
</organism>
<gene>
    <name evidence="1" type="ORF">B0T19DRAFT_479305</name>
</gene>